<feature type="chain" id="PRO_5013169101" description="Porin" evidence="1">
    <location>
        <begin position="29"/>
        <end position="386"/>
    </location>
</feature>
<dbReference type="SUPFAM" id="SSF56935">
    <property type="entry name" value="Porins"/>
    <property type="match status" value="1"/>
</dbReference>
<sequence length="386" mass="41209">MTTILRRPTLTRTFMMIATLGSAGMAAAQDAPPVLLPGLSGPLSYNPVPISVDVGASKIYVTGIASGYGGFQSNSTPGVADSFADVSNAQVIIQKPEGVFQFLVQAGLYSHETLGLGYARATSYTDATYGPVPQAWVKIAPSSSFSVQAGILPTLIGLEAPFSFQNMNIERGVLWGQENVLTRGVQANATFGKVSASMALTDGFFSGKFNWLSGILSYVDGPHTLSLVLGGALDRNPRATFSTPPVQNNSTIFNVIYSYAGEKWLVQPYFQYARVGDLPFLGTTKADNWGVGLLAKYKINDNWSLPVRAEYIDSKAPRATAASFLYGPGSNAFSVTVTPTYTWSRFFIRPELSYVSVSGITPGAAFGAAGTDKSQVRGRLEFGVMF</sequence>
<feature type="signal peptide" evidence="1">
    <location>
        <begin position="1"/>
        <end position="28"/>
    </location>
</feature>
<organism evidence="2 3">
    <name type="scientific">Sandarakinorhabdus cyanobacteriorum</name>
    <dbReference type="NCBI Taxonomy" id="1981098"/>
    <lineage>
        <taxon>Bacteria</taxon>
        <taxon>Pseudomonadati</taxon>
        <taxon>Pseudomonadota</taxon>
        <taxon>Alphaproteobacteria</taxon>
        <taxon>Sphingomonadales</taxon>
        <taxon>Sphingosinicellaceae</taxon>
        <taxon>Sandarakinorhabdus</taxon>
    </lineage>
</organism>
<evidence type="ECO:0008006" key="4">
    <source>
        <dbReference type="Google" id="ProtNLM"/>
    </source>
</evidence>
<dbReference type="Pfam" id="PF07642">
    <property type="entry name" value="BBP2"/>
    <property type="match status" value="1"/>
</dbReference>
<accession>A0A255Z8G5</accession>
<comment type="caution">
    <text evidence="2">The sequence shown here is derived from an EMBL/GenBank/DDBJ whole genome shotgun (WGS) entry which is preliminary data.</text>
</comment>
<dbReference type="AlphaFoldDB" id="A0A255Z8G5"/>
<dbReference type="EMBL" id="NOXT01000021">
    <property type="protein sequence ID" value="OYQ37739.1"/>
    <property type="molecule type" value="Genomic_DNA"/>
</dbReference>
<keyword evidence="3" id="KW-1185">Reference proteome</keyword>
<keyword evidence="1" id="KW-0732">Signal</keyword>
<gene>
    <name evidence="2" type="ORF">CHU93_00375</name>
</gene>
<dbReference type="RefSeq" id="WP_094472249.1">
    <property type="nucleotide sequence ID" value="NZ_NOXT01000021.1"/>
</dbReference>
<evidence type="ECO:0000313" key="2">
    <source>
        <dbReference type="EMBL" id="OYQ37739.1"/>
    </source>
</evidence>
<dbReference type="Proteomes" id="UP000216991">
    <property type="component" value="Unassembled WGS sequence"/>
</dbReference>
<name>A0A255Z8G5_9SPHN</name>
<protein>
    <recommendedName>
        <fullName evidence="4">Porin</fullName>
    </recommendedName>
</protein>
<evidence type="ECO:0000256" key="1">
    <source>
        <dbReference type="SAM" id="SignalP"/>
    </source>
</evidence>
<evidence type="ECO:0000313" key="3">
    <source>
        <dbReference type="Proteomes" id="UP000216991"/>
    </source>
</evidence>
<reference evidence="2 3" key="1">
    <citation type="submission" date="2017-07" db="EMBL/GenBank/DDBJ databases">
        <title>Sandarakinorhabdus cyanobacteriorum sp. nov., a novel bacterium isolated from cyanobacterial aggregates in a eutrophic lake.</title>
        <authorList>
            <person name="Cai H."/>
        </authorList>
    </citation>
    <scope>NUCLEOTIDE SEQUENCE [LARGE SCALE GENOMIC DNA]</scope>
    <source>
        <strain evidence="2 3">TH057</strain>
    </source>
</reference>
<proteinExistence type="predicted"/>
<dbReference type="InterPro" id="IPR011486">
    <property type="entry name" value="BBP2"/>
</dbReference>
<dbReference type="OrthoDB" id="5651975at2"/>